<name>A0ABY5NJH3_9MICO</name>
<dbReference type="RefSeq" id="WP_259611795.1">
    <property type="nucleotide sequence ID" value="NZ_CP091139.2"/>
</dbReference>
<gene>
    <name evidence="3" type="ORF">L2X98_34045</name>
</gene>
<feature type="transmembrane region" description="Helical" evidence="2">
    <location>
        <begin position="58"/>
        <end position="82"/>
    </location>
</feature>
<feature type="region of interest" description="Disordered" evidence="1">
    <location>
        <begin position="100"/>
        <end position="131"/>
    </location>
</feature>
<evidence type="ECO:0000313" key="4">
    <source>
        <dbReference type="Proteomes" id="UP001054811"/>
    </source>
</evidence>
<feature type="transmembrane region" description="Helical" evidence="2">
    <location>
        <begin position="12"/>
        <end position="32"/>
    </location>
</feature>
<organism evidence="3 4">
    <name type="scientific">Microbacterium elymi</name>
    <dbReference type="NCBI Taxonomy" id="2909587"/>
    <lineage>
        <taxon>Bacteria</taxon>
        <taxon>Bacillati</taxon>
        <taxon>Actinomycetota</taxon>
        <taxon>Actinomycetes</taxon>
        <taxon>Micrococcales</taxon>
        <taxon>Microbacteriaceae</taxon>
        <taxon>Microbacterium</taxon>
    </lineage>
</organism>
<reference evidence="3" key="1">
    <citation type="submission" date="2022-01" db="EMBL/GenBank/DDBJ databases">
        <title>Microbacterium eymi and Microbacterium rhizovicinus sp. nov., isolated from the rhizospheric soil of Elymus tsukushiensis, a plant native to the Dokdo Islands, Republic of Korea.</title>
        <authorList>
            <person name="Hwang Y.J."/>
        </authorList>
    </citation>
    <scope>NUCLEOTIDE SEQUENCE</scope>
    <source>
        <strain evidence="3">KUDC0405</strain>
    </source>
</reference>
<proteinExistence type="predicted"/>
<sequence>MSARPRLVRSIPFWFLVAGSLAAVAVGGWLVLEKLTTMIVGLDANSATAADVYGGQSWIVVGAALAVAGLVGLVTVLALAVLRSFVPATATAADAEAADPIVDASGDAPAEGEPRAVDGPAESEAEPVTAR</sequence>
<evidence type="ECO:0000256" key="2">
    <source>
        <dbReference type="SAM" id="Phobius"/>
    </source>
</evidence>
<evidence type="ECO:0000313" key="3">
    <source>
        <dbReference type="EMBL" id="UUT35231.1"/>
    </source>
</evidence>
<dbReference type="EMBL" id="CP091139">
    <property type="protein sequence ID" value="UUT35231.1"/>
    <property type="molecule type" value="Genomic_DNA"/>
</dbReference>
<evidence type="ECO:0000256" key="1">
    <source>
        <dbReference type="SAM" id="MobiDB-lite"/>
    </source>
</evidence>
<accession>A0ABY5NJH3</accession>
<keyword evidence="2" id="KW-1133">Transmembrane helix</keyword>
<keyword evidence="4" id="KW-1185">Reference proteome</keyword>
<keyword evidence="2" id="KW-0812">Transmembrane</keyword>
<protein>
    <submittedName>
        <fullName evidence="3">Dinucleotide-utilizing enzyme</fullName>
    </submittedName>
</protein>
<keyword evidence="2" id="KW-0472">Membrane</keyword>
<dbReference type="Proteomes" id="UP001054811">
    <property type="component" value="Chromosome"/>
</dbReference>